<accession>A0A1G7AKJ3</accession>
<dbReference type="GO" id="GO:0000049">
    <property type="term" value="F:tRNA binding"/>
    <property type="evidence" value="ECO:0007669"/>
    <property type="project" value="TreeGrafter"/>
</dbReference>
<gene>
    <name evidence="1" type="ORF">SAMN05661003_10496</name>
</gene>
<dbReference type="InterPro" id="IPR051608">
    <property type="entry name" value="RQC_Subunit_NEMF"/>
</dbReference>
<reference evidence="2" key="1">
    <citation type="submission" date="2016-10" db="EMBL/GenBank/DDBJ databases">
        <authorList>
            <person name="Varghese N."/>
            <person name="Submissions S."/>
        </authorList>
    </citation>
    <scope>NUCLEOTIDE SEQUENCE [LARGE SCALE GENOMIC DNA]</scope>
    <source>
        <strain evidence="2">DSM 8987</strain>
    </source>
</reference>
<evidence type="ECO:0000313" key="2">
    <source>
        <dbReference type="Proteomes" id="UP000243205"/>
    </source>
</evidence>
<dbReference type="GO" id="GO:1990112">
    <property type="term" value="C:RQC complex"/>
    <property type="evidence" value="ECO:0007669"/>
    <property type="project" value="TreeGrafter"/>
</dbReference>
<dbReference type="Proteomes" id="UP000243205">
    <property type="component" value="Unassembled WGS sequence"/>
</dbReference>
<dbReference type="GO" id="GO:0043023">
    <property type="term" value="F:ribosomal large subunit binding"/>
    <property type="evidence" value="ECO:0007669"/>
    <property type="project" value="TreeGrafter"/>
</dbReference>
<keyword evidence="2" id="KW-1185">Reference proteome</keyword>
<evidence type="ECO:0000313" key="1">
    <source>
        <dbReference type="EMBL" id="SDE15341.1"/>
    </source>
</evidence>
<dbReference type="Pfam" id="PF05833">
    <property type="entry name" value="NFACT_N"/>
    <property type="match status" value="1"/>
</dbReference>
<organism evidence="1 2">
    <name type="scientific">Desulfuromonas thiophila</name>
    <dbReference type="NCBI Taxonomy" id="57664"/>
    <lineage>
        <taxon>Bacteria</taxon>
        <taxon>Pseudomonadati</taxon>
        <taxon>Thermodesulfobacteriota</taxon>
        <taxon>Desulfuromonadia</taxon>
        <taxon>Desulfuromonadales</taxon>
        <taxon>Desulfuromonadaceae</taxon>
        <taxon>Desulfuromonas</taxon>
    </lineage>
</organism>
<dbReference type="Gene3D" id="2.30.310.10">
    <property type="entry name" value="ibrinogen binding protein from staphylococcus aureus domain"/>
    <property type="match status" value="1"/>
</dbReference>
<dbReference type="PANTHER" id="PTHR15239:SF6">
    <property type="entry name" value="RIBOSOME QUALITY CONTROL COMPLEX SUBUNIT NEMF"/>
    <property type="match status" value="1"/>
</dbReference>
<dbReference type="AlphaFoldDB" id="A0A1G7AKJ3"/>
<proteinExistence type="predicted"/>
<dbReference type="STRING" id="57664.SAMN05661003_10496"/>
<name>A0A1G7AKJ3_9BACT</name>
<dbReference type="OrthoDB" id="9766163at2"/>
<dbReference type="RefSeq" id="WP_092077154.1">
    <property type="nucleotide sequence ID" value="NZ_FNAQ01000004.1"/>
</dbReference>
<dbReference type="EMBL" id="FNAQ01000004">
    <property type="protein sequence ID" value="SDE15341.1"/>
    <property type="molecule type" value="Genomic_DNA"/>
</dbReference>
<protein>
    <submittedName>
        <fullName evidence="1">Predicted component of the ribosome quality control (RQC) complex, YloA/Tae2 family, contains fibronectin-binding (FbpA) and DUF814 domains</fullName>
    </submittedName>
</protein>
<dbReference type="GO" id="GO:0072344">
    <property type="term" value="P:rescue of stalled ribosome"/>
    <property type="evidence" value="ECO:0007669"/>
    <property type="project" value="TreeGrafter"/>
</dbReference>
<dbReference type="PANTHER" id="PTHR15239">
    <property type="entry name" value="NUCLEAR EXPORT MEDIATOR FACTOR NEMF"/>
    <property type="match status" value="1"/>
</dbReference>
<sequence length="553" mass="62045">MTLDCFFLEALITQLRQRIGSGQIRKIHQPTADLLVLRLWTGQQECQLLLSLMPGSAGLWLTDRRFRNPAVPAGFCQLLRARLQRILKLELYDQDRRVVLHGQATDGRRCRLLLELFGRRPVLLLLDDDDRILGRLPTAGQPSAGSIWPMPLSAAIALPQAAAAIAAGAVSLLDETLLARWLQQQVRPMSRLVAGRLAGQMVAQAALEPLQQFVAAWQQQRWQLQITDRVLSLWPAEGSVEPLPDLSALLDQRQRLETAASGRVLVDEPVQTAVHQALQRLQRRLAEIDRQEAEAEQAEDWQQTAELLNGHRHLLRPGLAAIELPDYYRQPPCPRRILLDPALSPQQNIEGWFRRARKARRGLEHARRRREETRELLSWLETLQHELETADTALDSELVRQELMTAGLFRPVKTRFERTRAPAPAEALHSARTPGGLELLWGRNSRTNDYLSRQLLRSDDLWLHALGIPGCHLVIRGGWAVVAESDVIYAAQVAAYYSRARDAGRVEVMVAQGRAVRTLPGGRPGQVRVTAYRSLRVIPTPPAATVGTTLPPA</sequence>